<evidence type="ECO:0000313" key="2">
    <source>
        <dbReference type="EMBL" id="MBA0833794.1"/>
    </source>
</evidence>
<reference evidence="2" key="2">
    <citation type="submission" date="2020-04" db="EMBL/GenBank/DDBJ databases">
        <authorList>
            <person name="Grover C.E."/>
            <person name="Arick M.A. II"/>
            <person name="Thrash A."/>
            <person name="Conover J.L."/>
            <person name="Sanders W.S."/>
            <person name="Peterson D.G."/>
            <person name="Scheffler J.A."/>
            <person name="Scheffler B.E."/>
            <person name="Wendel J.F."/>
        </authorList>
    </citation>
    <scope>NUCLEOTIDE SEQUENCE</scope>
    <source>
        <strain evidence="2">6</strain>
        <tissue evidence="2">Leaf</tissue>
    </source>
</reference>
<feature type="region of interest" description="Disordered" evidence="1">
    <location>
        <begin position="78"/>
        <end position="97"/>
    </location>
</feature>
<evidence type="ECO:0000256" key="1">
    <source>
        <dbReference type="SAM" id="MobiDB-lite"/>
    </source>
</evidence>
<feature type="compositionally biased region" description="Basic residues" evidence="1">
    <location>
        <begin position="86"/>
        <end position="97"/>
    </location>
</feature>
<comment type="caution">
    <text evidence="2">The sequence shown here is derived from an EMBL/GenBank/DDBJ whole genome shotgun (WGS) entry which is preliminary data.</text>
</comment>
<sequence>MDLSPTLKLNHVYLMRSSNRFEALCVELDDSNDIVVDDIDTEQDVDDDNGNEQLEFSPRKPRLASLAVAPLVRSLMATKQENLDKSKKKMNNSPAKR</sequence>
<gene>
    <name evidence="2" type="ORF">Goarm_006216</name>
</gene>
<accession>A0A7J9JIZ6</accession>
<keyword evidence="3" id="KW-1185">Reference proteome</keyword>
<proteinExistence type="predicted"/>
<organism evidence="2 3">
    <name type="scientific">Gossypium armourianum</name>
    <dbReference type="NCBI Taxonomy" id="34283"/>
    <lineage>
        <taxon>Eukaryota</taxon>
        <taxon>Viridiplantae</taxon>
        <taxon>Streptophyta</taxon>
        <taxon>Embryophyta</taxon>
        <taxon>Tracheophyta</taxon>
        <taxon>Spermatophyta</taxon>
        <taxon>Magnoliopsida</taxon>
        <taxon>eudicotyledons</taxon>
        <taxon>Gunneridae</taxon>
        <taxon>Pentapetalae</taxon>
        <taxon>rosids</taxon>
        <taxon>malvids</taxon>
        <taxon>Malvales</taxon>
        <taxon>Malvaceae</taxon>
        <taxon>Malvoideae</taxon>
        <taxon>Gossypium</taxon>
    </lineage>
</organism>
<dbReference type="AlphaFoldDB" id="A0A7J9JIZ6"/>
<evidence type="ECO:0000313" key="3">
    <source>
        <dbReference type="Proteomes" id="UP000593575"/>
    </source>
</evidence>
<dbReference type="Proteomes" id="UP000593575">
    <property type="component" value="Unassembled WGS sequence"/>
</dbReference>
<protein>
    <submittedName>
        <fullName evidence="2">Uncharacterized protein</fullName>
    </submittedName>
</protein>
<name>A0A7J9JIZ6_9ROSI</name>
<reference evidence="2 3" key="1">
    <citation type="journal article" date="2019" name="Genome Biol. Evol.">
        <title>Insights into the evolution of the New World diploid cottons (Gossypium, subgenus Houzingenia) based on genome sequencing.</title>
        <authorList>
            <person name="Grover C.E."/>
            <person name="Arick M.A. 2nd"/>
            <person name="Thrash A."/>
            <person name="Conover J.L."/>
            <person name="Sanders W.S."/>
            <person name="Peterson D.G."/>
            <person name="Frelichowski J.E."/>
            <person name="Scheffler J.A."/>
            <person name="Scheffler B.E."/>
            <person name="Wendel J.F."/>
        </authorList>
    </citation>
    <scope>NUCLEOTIDE SEQUENCE [LARGE SCALE GENOMIC DNA]</scope>
    <source>
        <strain evidence="2">6</strain>
        <tissue evidence="2">Leaf</tissue>
    </source>
</reference>
<dbReference type="EMBL" id="JABFAE010000008">
    <property type="protein sequence ID" value="MBA0833794.1"/>
    <property type="molecule type" value="Genomic_DNA"/>
</dbReference>
<dbReference type="EMBL" id="JABFAE010000008">
    <property type="protein sequence ID" value="MBA0833795.1"/>
    <property type="molecule type" value="Genomic_DNA"/>
</dbReference>